<dbReference type="Proteomes" id="UP001177670">
    <property type="component" value="Unassembled WGS sequence"/>
</dbReference>
<reference evidence="2" key="1">
    <citation type="submission" date="2021-10" db="EMBL/GenBank/DDBJ databases">
        <title>Melipona bicolor Genome sequencing and assembly.</title>
        <authorList>
            <person name="Araujo N.S."/>
            <person name="Arias M.C."/>
        </authorList>
    </citation>
    <scope>NUCLEOTIDE SEQUENCE</scope>
    <source>
        <strain evidence="2">USP_2M_L1-L4_2017</strain>
        <tissue evidence="2">Whole body</tissue>
    </source>
</reference>
<sequence>MHQVNFLSYRISKLYPRALLHSPTGLNNVRAPKSWLRISPPLTPGALEAGATYHGVVTRGARKGQDDDDNDDNDDNDDDDDDDDDDGDERQRRCQ</sequence>
<feature type="region of interest" description="Disordered" evidence="1">
    <location>
        <begin position="57"/>
        <end position="95"/>
    </location>
</feature>
<gene>
    <name evidence="2" type="ORF">K0M31_017020</name>
</gene>
<accession>A0AA40FDQ7</accession>
<evidence type="ECO:0000256" key="1">
    <source>
        <dbReference type="SAM" id="MobiDB-lite"/>
    </source>
</evidence>
<dbReference type="AlphaFoldDB" id="A0AA40FDQ7"/>
<proteinExistence type="predicted"/>
<feature type="compositionally biased region" description="Acidic residues" evidence="1">
    <location>
        <begin position="66"/>
        <end position="88"/>
    </location>
</feature>
<evidence type="ECO:0000313" key="3">
    <source>
        <dbReference type="Proteomes" id="UP001177670"/>
    </source>
</evidence>
<comment type="caution">
    <text evidence="2">The sequence shown here is derived from an EMBL/GenBank/DDBJ whole genome shotgun (WGS) entry which is preliminary data.</text>
</comment>
<protein>
    <submittedName>
        <fullName evidence="2">Uncharacterized protein</fullName>
    </submittedName>
</protein>
<name>A0AA40FDQ7_9HYME</name>
<dbReference type="EMBL" id="JAHYIQ010000056">
    <property type="protein sequence ID" value="KAK1117098.1"/>
    <property type="molecule type" value="Genomic_DNA"/>
</dbReference>
<organism evidence="2 3">
    <name type="scientific">Melipona bicolor</name>
    <dbReference type="NCBI Taxonomy" id="60889"/>
    <lineage>
        <taxon>Eukaryota</taxon>
        <taxon>Metazoa</taxon>
        <taxon>Ecdysozoa</taxon>
        <taxon>Arthropoda</taxon>
        <taxon>Hexapoda</taxon>
        <taxon>Insecta</taxon>
        <taxon>Pterygota</taxon>
        <taxon>Neoptera</taxon>
        <taxon>Endopterygota</taxon>
        <taxon>Hymenoptera</taxon>
        <taxon>Apocrita</taxon>
        <taxon>Aculeata</taxon>
        <taxon>Apoidea</taxon>
        <taxon>Anthophila</taxon>
        <taxon>Apidae</taxon>
        <taxon>Melipona</taxon>
    </lineage>
</organism>
<keyword evidence="3" id="KW-1185">Reference proteome</keyword>
<evidence type="ECO:0000313" key="2">
    <source>
        <dbReference type="EMBL" id="KAK1117098.1"/>
    </source>
</evidence>